<keyword evidence="1" id="KW-0813">Transport</keyword>
<evidence type="ECO:0000256" key="1">
    <source>
        <dbReference type="ARBA" id="ARBA00022448"/>
    </source>
</evidence>
<dbReference type="PROSITE" id="PS50893">
    <property type="entry name" value="ABC_TRANSPORTER_2"/>
    <property type="match status" value="1"/>
</dbReference>
<dbReference type="InterPro" id="IPR027417">
    <property type="entry name" value="P-loop_NTPase"/>
</dbReference>
<protein>
    <submittedName>
        <fullName evidence="7">Putative iron(III) dicitrate ABC transporter, ATP-binding protein FecE</fullName>
    </submittedName>
</protein>
<evidence type="ECO:0000313" key="7">
    <source>
        <dbReference type="EMBL" id="QCT03943.1"/>
    </source>
</evidence>
<keyword evidence="8" id="KW-1185">Reference proteome</keyword>
<dbReference type="InterPro" id="IPR003593">
    <property type="entry name" value="AAA+_ATPase"/>
</dbReference>
<evidence type="ECO:0000256" key="2">
    <source>
        <dbReference type="ARBA" id="ARBA00022741"/>
    </source>
</evidence>
<dbReference type="PANTHER" id="PTHR42794:SF1">
    <property type="entry name" value="HEMIN IMPORT ATP-BINDING PROTEIN HMUV"/>
    <property type="match status" value="1"/>
</dbReference>
<evidence type="ECO:0000256" key="5">
    <source>
        <dbReference type="SAM" id="MobiDB-lite"/>
    </source>
</evidence>
<dbReference type="PANTHER" id="PTHR42794">
    <property type="entry name" value="HEMIN IMPORT ATP-BINDING PROTEIN HMUV"/>
    <property type="match status" value="1"/>
</dbReference>
<dbReference type="RefSeq" id="WP_138226745.1">
    <property type="nucleotide sequence ID" value="NZ_CP040396.1"/>
</dbReference>
<dbReference type="Proteomes" id="UP000300879">
    <property type="component" value="Chromosome"/>
</dbReference>
<dbReference type="OrthoDB" id="9787851at2"/>
<dbReference type="FunFam" id="3.40.50.300:FF:000134">
    <property type="entry name" value="Iron-enterobactin ABC transporter ATP-binding protein"/>
    <property type="match status" value="1"/>
</dbReference>
<dbReference type="CDD" id="cd03214">
    <property type="entry name" value="ABC_Iron-Siderophores_B12_Hemin"/>
    <property type="match status" value="1"/>
</dbReference>
<proteinExistence type="predicted"/>
<dbReference type="SMART" id="SM00382">
    <property type="entry name" value="AAA"/>
    <property type="match status" value="1"/>
</dbReference>
<dbReference type="AlphaFoldDB" id="A0A4P8XND4"/>
<accession>A0A4P8XND4</accession>
<keyword evidence="2" id="KW-0547">Nucleotide-binding</keyword>
<evidence type="ECO:0000256" key="4">
    <source>
        <dbReference type="ARBA" id="ARBA00022967"/>
    </source>
</evidence>
<dbReference type="Pfam" id="PF00005">
    <property type="entry name" value="ABC_tran"/>
    <property type="match status" value="1"/>
</dbReference>
<dbReference type="EMBL" id="CP040396">
    <property type="protein sequence ID" value="QCT03943.1"/>
    <property type="molecule type" value="Genomic_DNA"/>
</dbReference>
<evidence type="ECO:0000259" key="6">
    <source>
        <dbReference type="PROSITE" id="PS50893"/>
    </source>
</evidence>
<sequence>MITLEGAGRRYGEVMALQPLDWQVQAGEWWGVIGPNGSGKSTLLQLLSGVEAPSCGTVTVAGRNIRKHSRKELARFIAVLQQEGLPATSFTVREVLEMGRYPFQGWLGREPHDPAPLLDSIMEKLDLLVLQNRPVDELSGGQRQRTALGKVMAQQPTLLLLDEPTTYLDIRYQLQFMEMVSQWRQESGITIISVLHDLNLAAQFCDKLLLLQDGRAAGAGPPQDMLTEERLREIFGVDTSIVSHPSNGSPQVLLTASPREAQKRE</sequence>
<evidence type="ECO:0000256" key="3">
    <source>
        <dbReference type="ARBA" id="ARBA00022840"/>
    </source>
</evidence>
<gene>
    <name evidence="7" type="ORF">E6C60_3232</name>
</gene>
<dbReference type="Gene3D" id="3.40.50.300">
    <property type="entry name" value="P-loop containing nucleotide triphosphate hydrolases"/>
    <property type="match status" value="1"/>
</dbReference>
<feature type="domain" description="ABC transporter" evidence="6">
    <location>
        <begin position="2"/>
        <end position="238"/>
    </location>
</feature>
<keyword evidence="4" id="KW-1278">Translocase</keyword>
<feature type="compositionally biased region" description="Polar residues" evidence="5">
    <location>
        <begin position="241"/>
        <end position="254"/>
    </location>
</feature>
<organism evidence="7 8">
    <name type="scientific">Paenibacillus algicola</name>
    <dbReference type="NCBI Taxonomy" id="2565926"/>
    <lineage>
        <taxon>Bacteria</taxon>
        <taxon>Bacillati</taxon>
        <taxon>Bacillota</taxon>
        <taxon>Bacilli</taxon>
        <taxon>Bacillales</taxon>
        <taxon>Paenibacillaceae</taxon>
        <taxon>Paenibacillus</taxon>
    </lineage>
</organism>
<dbReference type="InterPro" id="IPR003439">
    <property type="entry name" value="ABC_transporter-like_ATP-bd"/>
</dbReference>
<dbReference type="SUPFAM" id="SSF52540">
    <property type="entry name" value="P-loop containing nucleoside triphosphate hydrolases"/>
    <property type="match status" value="1"/>
</dbReference>
<name>A0A4P8XND4_9BACL</name>
<evidence type="ECO:0000313" key="8">
    <source>
        <dbReference type="Proteomes" id="UP000300879"/>
    </source>
</evidence>
<reference evidence="7 8" key="1">
    <citation type="submission" date="2019-05" db="EMBL/GenBank/DDBJ databases">
        <authorList>
            <person name="Chen C."/>
        </authorList>
    </citation>
    <scope>NUCLEOTIDE SEQUENCE [LARGE SCALE GENOMIC DNA]</scope>
    <source>
        <strain evidence="7 8">HB172198</strain>
    </source>
</reference>
<dbReference type="KEGG" id="palo:E6C60_3232"/>
<keyword evidence="3 7" id="KW-0067">ATP-binding</keyword>
<dbReference type="GO" id="GO:0005524">
    <property type="term" value="F:ATP binding"/>
    <property type="evidence" value="ECO:0007669"/>
    <property type="project" value="UniProtKB-KW"/>
</dbReference>
<feature type="region of interest" description="Disordered" evidence="5">
    <location>
        <begin position="241"/>
        <end position="265"/>
    </location>
</feature>
<dbReference type="GO" id="GO:0016887">
    <property type="term" value="F:ATP hydrolysis activity"/>
    <property type="evidence" value="ECO:0007669"/>
    <property type="project" value="InterPro"/>
</dbReference>